<name>A0ABD0KUG8_9CAEN</name>
<organism evidence="2 3">
    <name type="scientific">Batillaria attramentaria</name>
    <dbReference type="NCBI Taxonomy" id="370345"/>
    <lineage>
        <taxon>Eukaryota</taxon>
        <taxon>Metazoa</taxon>
        <taxon>Spiralia</taxon>
        <taxon>Lophotrochozoa</taxon>
        <taxon>Mollusca</taxon>
        <taxon>Gastropoda</taxon>
        <taxon>Caenogastropoda</taxon>
        <taxon>Sorbeoconcha</taxon>
        <taxon>Cerithioidea</taxon>
        <taxon>Batillariidae</taxon>
        <taxon>Batillaria</taxon>
    </lineage>
</organism>
<gene>
    <name evidence="2" type="ORF">BaRGS_00018034</name>
</gene>
<reference evidence="2 3" key="1">
    <citation type="journal article" date="2023" name="Sci. Data">
        <title>Genome assembly of the Korean intertidal mud-creeper Batillaria attramentaria.</title>
        <authorList>
            <person name="Patra A.K."/>
            <person name="Ho P.T."/>
            <person name="Jun S."/>
            <person name="Lee S.J."/>
            <person name="Kim Y."/>
            <person name="Won Y.J."/>
        </authorList>
    </citation>
    <scope>NUCLEOTIDE SEQUENCE [LARGE SCALE GENOMIC DNA]</scope>
    <source>
        <strain evidence="2">Wonlab-2016</strain>
    </source>
</reference>
<dbReference type="AlphaFoldDB" id="A0ABD0KUG8"/>
<protein>
    <submittedName>
        <fullName evidence="2">Uncharacterized protein</fullName>
    </submittedName>
</protein>
<dbReference type="EMBL" id="JACVVK020000123">
    <property type="protein sequence ID" value="KAK7490805.1"/>
    <property type="molecule type" value="Genomic_DNA"/>
</dbReference>
<keyword evidence="3" id="KW-1185">Reference proteome</keyword>
<proteinExistence type="predicted"/>
<sequence>MVHSKFSEYSRSQTKRNKLQASVPEMEQGFEYLTGMFLGTKRHKSYGSVTINTKAQGLLVDTISLHGHILAAVCPA</sequence>
<evidence type="ECO:0000313" key="3">
    <source>
        <dbReference type="Proteomes" id="UP001519460"/>
    </source>
</evidence>
<dbReference type="Proteomes" id="UP001519460">
    <property type="component" value="Unassembled WGS sequence"/>
</dbReference>
<accession>A0ABD0KUG8</accession>
<comment type="caution">
    <text evidence="2">The sequence shown here is derived from an EMBL/GenBank/DDBJ whole genome shotgun (WGS) entry which is preliminary data.</text>
</comment>
<feature type="region of interest" description="Disordered" evidence="1">
    <location>
        <begin position="1"/>
        <end position="21"/>
    </location>
</feature>
<evidence type="ECO:0000256" key="1">
    <source>
        <dbReference type="SAM" id="MobiDB-lite"/>
    </source>
</evidence>
<evidence type="ECO:0000313" key="2">
    <source>
        <dbReference type="EMBL" id="KAK7490805.1"/>
    </source>
</evidence>